<comment type="caution">
    <text evidence="10">The sequence shown here is derived from an EMBL/GenBank/DDBJ whole genome shotgun (WGS) entry which is preliminary data.</text>
</comment>
<feature type="transmembrane region" description="Helical" evidence="7">
    <location>
        <begin position="20"/>
        <end position="38"/>
    </location>
</feature>
<dbReference type="Proteomes" id="UP000035929">
    <property type="component" value="Unassembled WGS sequence"/>
</dbReference>
<keyword evidence="2" id="KW-1003">Cell membrane</keyword>
<evidence type="ECO:0000256" key="1">
    <source>
        <dbReference type="ARBA" id="ARBA00004651"/>
    </source>
</evidence>
<dbReference type="PANTHER" id="PTHR30619:SF1">
    <property type="entry name" value="RECOMBINATION PROTEIN 2"/>
    <property type="match status" value="1"/>
</dbReference>
<dbReference type="PATRIC" id="fig|270351.6.peg.1706"/>
<protein>
    <submittedName>
        <fullName evidence="10">Competence protein ComEC</fullName>
    </submittedName>
</protein>
<dbReference type="EMBL" id="LABX01000157">
    <property type="protein sequence ID" value="KMO31116.1"/>
    <property type="molecule type" value="Genomic_DNA"/>
</dbReference>
<feature type="transmembrane region" description="Helical" evidence="7">
    <location>
        <begin position="552"/>
        <end position="571"/>
    </location>
</feature>
<feature type="transmembrane region" description="Helical" evidence="7">
    <location>
        <begin position="327"/>
        <end position="345"/>
    </location>
</feature>
<dbReference type="GO" id="GO:0005886">
    <property type="term" value="C:plasma membrane"/>
    <property type="evidence" value="ECO:0007669"/>
    <property type="project" value="UniProtKB-SubCell"/>
</dbReference>
<dbReference type="PANTHER" id="PTHR30619">
    <property type="entry name" value="DNA INTERNALIZATION/COMPETENCE PROTEIN COMEC/REC2"/>
    <property type="match status" value="1"/>
</dbReference>
<evidence type="ECO:0000256" key="6">
    <source>
        <dbReference type="SAM" id="MobiDB-lite"/>
    </source>
</evidence>
<dbReference type="Pfam" id="PF13567">
    <property type="entry name" value="DUF4131"/>
    <property type="match status" value="1"/>
</dbReference>
<feature type="domain" description="ComEC/Rec2-related protein" evidence="8">
    <location>
        <begin position="265"/>
        <end position="547"/>
    </location>
</feature>
<feature type="transmembrane region" description="Helical" evidence="7">
    <location>
        <begin position="432"/>
        <end position="454"/>
    </location>
</feature>
<feature type="transmembrane region" description="Helical" evidence="7">
    <location>
        <begin position="524"/>
        <end position="546"/>
    </location>
</feature>
<feature type="compositionally biased region" description="Acidic residues" evidence="6">
    <location>
        <begin position="755"/>
        <end position="765"/>
    </location>
</feature>
<keyword evidence="4 7" id="KW-1133">Transmembrane helix</keyword>
<feature type="transmembrane region" description="Helical" evidence="7">
    <location>
        <begin position="466"/>
        <end position="493"/>
    </location>
</feature>
<evidence type="ECO:0000259" key="8">
    <source>
        <dbReference type="Pfam" id="PF03772"/>
    </source>
</evidence>
<keyword evidence="5 7" id="KW-0472">Membrane</keyword>
<organism evidence="10 11">
    <name type="scientific">Methylobacterium aquaticum</name>
    <dbReference type="NCBI Taxonomy" id="270351"/>
    <lineage>
        <taxon>Bacteria</taxon>
        <taxon>Pseudomonadati</taxon>
        <taxon>Pseudomonadota</taxon>
        <taxon>Alphaproteobacteria</taxon>
        <taxon>Hyphomicrobiales</taxon>
        <taxon>Methylobacteriaceae</taxon>
        <taxon>Methylobacterium</taxon>
    </lineage>
</organism>
<dbReference type="NCBIfam" id="TIGR00360">
    <property type="entry name" value="ComEC_N-term"/>
    <property type="match status" value="1"/>
</dbReference>
<evidence type="ECO:0000313" key="11">
    <source>
        <dbReference type="Proteomes" id="UP000035929"/>
    </source>
</evidence>
<accession>A0A0J6UXQ9</accession>
<name>A0A0J6UXQ9_9HYPH</name>
<evidence type="ECO:0000256" key="4">
    <source>
        <dbReference type="ARBA" id="ARBA00022989"/>
    </source>
</evidence>
<reference evidence="10 11" key="1">
    <citation type="submission" date="2015-03" db="EMBL/GenBank/DDBJ databases">
        <title>Genome sequencing of Methylobacterium aquaticum DSM16371 type strain.</title>
        <authorList>
            <person name="Chaudhry V."/>
            <person name="Patil P.B."/>
        </authorList>
    </citation>
    <scope>NUCLEOTIDE SEQUENCE [LARGE SCALE GENOMIC DNA]</scope>
    <source>
        <strain evidence="10 11">DSM 16371</strain>
    </source>
</reference>
<feature type="transmembrane region" description="Helical" evidence="7">
    <location>
        <begin position="45"/>
        <end position="63"/>
    </location>
</feature>
<feature type="region of interest" description="Disordered" evidence="6">
    <location>
        <begin position="719"/>
        <end position="765"/>
    </location>
</feature>
<feature type="domain" description="DUF4131" evidence="9">
    <location>
        <begin position="74"/>
        <end position="216"/>
    </location>
</feature>
<evidence type="ECO:0000256" key="7">
    <source>
        <dbReference type="SAM" id="Phobius"/>
    </source>
</evidence>
<gene>
    <name evidence="10" type="ORF">VP06_20035</name>
</gene>
<evidence type="ECO:0000313" key="10">
    <source>
        <dbReference type="EMBL" id="KMO31116.1"/>
    </source>
</evidence>
<evidence type="ECO:0000256" key="3">
    <source>
        <dbReference type="ARBA" id="ARBA00022692"/>
    </source>
</evidence>
<evidence type="ECO:0000256" key="2">
    <source>
        <dbReference type="ARBA" id="ARBA00022475"/>
    </source>
</evidence>
<proteinExistence type="predicted"/>
<dbReference type="InterPro" id="IPR052159">
    <property type="entry name" value="Competence_DNA_uptake"/>
</dbReference>
<comment type="subcellular location">
    <subcellularLocation>
        <location evidence="1">Cell membrane</location>
        <topology evidence="1">Multi-pass membrane protein</topology>
    </subcellularLocation>
</comment>
<feature type="transmembrane region" description="Helical" evidence="7">
    <location>
        <begin position="285"/>
        <end position="307"/>
    </location>
</feature>
<evidence type="ECO:0000259" key="9">
    <source>
        <dbReference type="Pfam" id="PF13567"/>
    </source>
</evidence>
<dbReference type="Pfam" id="PF03772">
    <property type="entry name" value="Competence"/>
    <property type="match status" value="1"/>
</dbReference>
<keyword evidence="3 7" id="KW-0812">Transmembrane</keyword>
<feature type="transmembrane region" description="Helical" evidence="7">
    <location>
        <begin position="94"/>
        <end position="112"/>
    </location>
</feature>
<dbReference type="RefSeq" id="WP_048465548.1">
    <property type="nucleotide sequence ID" value="NZ_JBNTQU010000010.1"/>
</dbReference>
<evidence type="ECO:0000256" key="5">
    <source>
        <dbReference type="ARBA" id="ARBA00023136"/>
    </source>
</evidence>
<dbReference type="AlphaFoldDB" id="A0A0J6UXQ9"/>
<feature type="transmembrane region" description="Helical" evidence="7">
    <location>
        <begin position="499"/>
        <end position="517"/>
    </location>
</feature>
<sequence length="765" mass="78437">MAGPGAGTGVVARGLRAWPAPVLLLPALGGWVSGSLAAEAAQRRLFPWLAVAFGAGALLFLTVADGPVFLAAPFGTGLALAGAAFALRARVVAPALLLAAAFLFLGFAAAATRTASVAAPVLARTVIAPLHGFVEALEEREEGARLVVRVTRLGEMPDSERPARVRVSYRRADGLKPGDYIEAKARLLAPPEPARPGGYDFARDAYFRGIGAVGSLLGQAAIKPPPAPAPLSLRLAASLDEARNALTRRIADSNGGPAGAVAAALVTGKRGLIDQPTNDALRAAGIYHVVSISGLHMVLAAGVVFWLARALLALGPGLALAWPIKKIAAAFAMVGVTGYCAFSGWDLAAERSLVMTLVMLGAILVDRPALSLRNLALAALISLSREPEGLLGPSFQMSFGAVAGLVACARLIDGRLWNPEGGGPVTRALAWGLATVIGTLATTLVAQVATAPFATYHFQTVQPFGLVGNALTLPLVSLVVMPAAVLGILATPFALDQPVWWTMGLAVRGMIDISAWIQGFDRATLVLPAFGPGALGLMTLALLLLVLPASGLRWLGLGPGLLGLALAAAPVRPDLYVDREGGGAALRGADGRLVVLGRPPAFVLEQWLKADGDGRSRDDPGLAAGARCDKLGCVGHGPGDHGPGDHGPGRNGAGGVSVAVVRDKRAFPEDCARATVVVSRLEAPPGCAAAHVLDRTFLAAHGATTLRFTAHGPVIETARRPGETRPWRPAPVAKAAAAAARPAPVPQAAPRPEPEAEEAEGPSEP</sequence>
<feature type="compositionally biased region" description="Low complexity" evidence="6">
    <location>
        <begin position="730"/>
        <end position="742"/>
    </location>
</feature>
<dbReference type="InterPro" id="IPR025405">
    <property type="entry name" value="DUF4131"/>
</dbReference>
<dbReference type="OrthoDB" id="9790149at2"/>
<dbReference type="InterPro" id="IPR004477">
    <property type="entry name" value="ComEC_N"/>
</dbReference>